<feature type="region of interest" description="Disordered" evidence="1">
    <location>
        <begin position="1"/>
        <end position="20"/>
    </location>
</feature>
<dbReference type="Proteomes" id="UP000259273">
    <property type="component" value="Unassembled WGS sequence"/>
</dbReference>
<accession>A0A3C1KJ53</accession>
<dbReference type="SUPFAM" id="SSF53756">
    <property type="entry name" value="UDP-Glycosyltransferase/glycogen phosphorylase"/>
    <property type="match status" value="1"/>
</dbReference>
<comment type="caution">
    <text evidence="2">The sequence shown here is derived from an EMBL/GenBank/DDBJ whole genome shotgun (WGS) entry which is preliminary data.</text>
</comment>
<dbReference type="Pfam" id="PF06258">
    <property type="entry name" value="Mito_fiss_Elm1"/>
    <property type="match status" value="1"/>
</dbReference>
<reference evidence="2 3" key="1">
    <citation type="journal article" date="2018" name="Nat. Biotechnol.">
        <title>A standardized bacterial taxonomy based on genome phylogeny substantially revises the tree of life.</title>
        <authorList>
            <person name="Parks D.H."/>
            <person name="Chuvochina M."/>
            <person name="Waite D.W."/>
            <person name="Rinke C."/>
            <person name="Skarshewski A."/>
            <person name="Chaumeil P.A."/>
            <person name="Hugenholtz P."/>
        </authorList>
    </citation>
    <scope>NUCLEOTIDE SEQUENCE [LARGE SCALE GENOMIC DNA]</scope>
    <source>
        <strain evidence="2">UBA9158</strain>
    </source>
</reference>
<sequence length="323" mass="36264">MSILRTARHTPLRQETSRRQQGRSWPRVVWCIHDATSGHRRQLEGLARALQEQQNAAVYWLPYRSGAADLPRPELILVCGRRTHWAGLKARWWHGGKLVALMNPGVLRPLFDACIVPEHDGLEMSRRNIVTRGPLNPLRPATRVDPSRGLILIGGPSRHFHWDAEQVVEQIQRLRCNLPDVNWQIATSRRTPNDFVPMLSTLQDDRCHVLPAAETSSADLRAQYDQCGIIWVTADSAAMLYEALSSGAAVGVLDLQARKPNRLQAGLDKLIADGHVTELVTLEHSKSMPPPRPPLRESQRAAAALRARFIVWSHQGHCSTRGK</sequence>
<gene>
    <name evidence="2" type="ORF">DCP75_01530</name>
</gene>
<protein>
    <recommendedName>
        <fullName evidence="4">Nucleoside-diphosphate sugar epimerase</fullName>
    </recommendedName>
</protein>
<dbReference type="InterPro" id="IPR009367">
    <property type="entry name" value="Elm1-like"/>
</dbReference>
<dbReference type="AlphaFoldDB" id="A0A3C1KJ53"/>
<evidence type="ECO:0000313" key="3">
    <source>
        <dbReference type="Proteomes" id="UP000259273"/>
    </source>
</evidence>
<evidence type="ECO:0000256" key="1">
    <source>
        <dbReference type="SAM" id="MobiDB-lite"/>
    </source>
</evidence>
<evidence type="ECO:0008006" key="4">
    <source>
        <dbReference type="Google" id="ProtNLM"/>
    </source>
</evidence>
<dbReference type="STRING" id="1121937.GCA_000423125_00946"/>
<evidence type="ECO:0000313" key="2">
    <source>
        <dbReference type="EMBL" id="HAN26414.1"/>
    </source>
</evidence>
<proteinExistence type="predicted"/>
<feature type="compositionally biased region" description="Basic residues" evidence="1">
    <location>
        <begin position="1"/>
        <end position="11"/>
    </location>
</feature>
<dbReference type="EMBL" id="DMND01000029">
    <property type="protein sequence ID" value="HAN26414.1"/>
    <property type="molecule type" value="Genomic_DNA"/>
</dbReference>
<organism evidence="2 3">
    <name type="scientific">Haliea salexigens</name>
    <dbReference type="NCBI Taxonomy" id="287487"/>
    <lineage>
        <taxon>Bacteria</taxon>
        <taxon>Pseudomonadati</taxon>
        <taxon>Pseudomonadota</taxon>
        <taxon>Gammaproteobacteria</taxon>
        <taxon>Cellvibrionales</taxon>
        <taxon>Halieaceae</taxon>
        <taxon>Haliea</taxon>
    </lineage>
</organism>
<name>A0A3C1KJ53_9GAMM</name>